<name>A0A6N7XA73_9ACTN</name>
<evidence type="ECO:0000256" key="3">
    <source>
        <dbReference type="ARBA" id="ARBA00022832"/>
    </source>
</evidence>
<dbReference type="InterPro" id="IPR052242">
    <property type="entry name" value="Mito_3-hydroxyacyl-CoA_DH"/>
</dbReference>
<evidence type="ECO:0000256" key="7">
    <source>
        <dbReference type="ARBA" id="ARBA00049556"/>
    </source>
</evidence>
<evidence type="ECO:0000256" key="4">
    <source>
        <dbReference type="ARBA" id="ARBA00023002"/>
    </source>
</evidence>
<evidence type="ECO:0000313" key="11">
    <source>
        <dbReference type="EMBL" id="MST72430.1"/>
    </source>
</evidence>
<sequence>MSGIQKVVVAGGGVLGSQIAFQSAYTGHDVTIWLRSEGSIGRCRPKLDMLRGAYHEAIEDMRGAKGEDDPAWCAGISDFEGFDADACDRRVDQAYESLVLELDLAKAVRDADLVVECMAEVADQKSAFFSKLAPLMPQKTIVVTNSSSLLPSQFTKVVGRPDRYLALHFANSIWKHNVAEVMVQDQTSQDSFAAVTEFARSIRMIPLPVKKEKAGYLLNSQLIPWLLSGLDLYANGISDPRSIDIAWTMGTGAPKGPFQVFDTVGLTTAYNIVEQYQRVPGIATPLLRKMMLPYNFKGMERVLKEYIDAGKLGRSAGEGFYKYDKNGNVVE</sequence>
<dbReference type="EMBL" id="VUNC01000003">
    <property type="protein sequence ID" value="MST72430.1"/>
    <property type="molecule type" value="Genomic_DNA"/>
</dbReference>
<dbReference type="GO" id="GO:0070403">
    <property type="term" value="F:NAD+ binding"/>
    <property type="evidence" value="ECO:0007669"/>
    <property type="project" value="InterPro"/>
</dbReference>
<evidence type="ECO:0000313" key="12">
    <source>
        <dbReference type="Proteomes" id="UP000469325"/>
    </source>
</evidence>
<dbReference type="SUPFAM" id="SSF51735">
    <property type="entry name" value="NAD(P)-binding Rossmann-fold domains"/>
    <property type="match status" value="1"/>
</dbReference>
<evidence type="ECO:0000256" key="2">
    <source>
        <dbReference type="ARBA" id="ARBA00005086"/>
    </source>
</evidence>
<dbReference type="PANTHER" id="PTHR43561">
    <property type="match status" value="1"/>
</dbReference>
<comment type="pathway">
    <text evidence="1">Lipid metabolism; fatty acid beta-oxidation.</text>
</comment>
<keyword evidence="5" id="KW-0520">NAD</keyword>
<dbReference type="PANTHER" id="PTHR43561:SF3">
    <property type="entry name" value="HYDROXYACYL-COENZYME A DEHYDROGENASE, MITOCHONDRIAL"/>
    <property type="match status" value="1"/>
</dbReference>
<dbReference type="InterPro" id="IPR013328">
    <property type="entry name" value="6PGD_dom2"/>
</dbReference>
<dbReference type="PIRSF" id="PIRSF000105">
    <property type="entry name" value="HCDH"/>
    <property type="match status" value="1"/>
</dbReference>
<comment type="pathway">
    <text evidence="2">Lipid metabolism; butanoate metabolism.</text>
</comment>
<dbReference type="SUPFAM" id="SSF48179">
    <property type="entry name" value="6-phosphogluconate dehydrogenase C-terminal domain-like"/>
    <property type="match status" value="1"/>
</dbReference>
<protein>
    <submittedName>
        <fullName evidence="11">3-hydroxyacyl-CoA dehydrogenase</fullName>
        <ecNumber evidence="11">1.1.1.35</ecNumber>
    </submittedName>
</protein>
<dbReference type="InterPro" id="IPR022694">
    <property type="entry name" value="3-OHacyl-CoA_DH"/>
</dbReference>
<keyword evidence="4 11" id="KW-0560">Oxidoreductase</keyword>
<keyword evidence="12" id="KW-1185">Reference proteome</keyword>
<dbReference type="RefSeq" id="WP_154434552.1">
    <property type="nucleotide sequence ID" value="NZ_VUNC01000003.1"/>
</dbReference>
<feature type="domain" description="3-hydroxyacyl-CoA dehydrogenase NAD binding" evidence="10">
    <location>
        <begin position="6"/>
        <end position="210"/>
    </location>
</feature>
<dbReference type="GO" id="GO:0006635">
    <property type="term" value="P:fatty acid beta-oxidation"/>
    <property type="evidence" value="ECO:0007669"/>
    <property type="project" value="TreeGrafter"/>
</dbReference>
<dbReference type="InterPro" id="IPR006108">
    <property type="entry name" value="3HC_DH_C"/>
</dbReference>
<proteinExistence type="predicted"/>
<feature type="site" description="Important for catalytic activity" evidence="8">
    <location>
        <position position="168"/>
    </location>
</feature>
<evidence type="ECO:0000259" key="10">
    <source>
        <dbReference type="Pfam" id="PF02737"/>
    </source>
</evidence>
<comment type="catalytic activity">
    <reaction evidence="7">
        <text>a (3S)-3-hydroxyacyl-CoA + NAD(+) = a 3-oxoacyl-CoA + NADH + H(+)</text>
        <dbReference type="Rhea" id="RHEA:22432"/>
        <dbReference type="ChEBI" id="CHEBI:15378"/>
        <dbReference type="ChEBI" id="CHEBI:57318"/>
        <dbReference type="ChEBI" id="CHEBI:57540"/>
        <dbReference type="ChEBI" id="CHEBI:57945"/>
        <dbReference type="ChEBI" id="CHEBI:90726"/>
        <dbReference type="EC" id="1.1.1.35"/>
    </reaction>
</comment>
<reference evidence="11 12" key="1">
    <citation type="submission" date="2019-08" db="EMBL/GenBank/DDBJ databases">
        <title>In-depth cultivation of the pig gut microbiome towards novel bacterial diversity and tailored functional studies.</title>
        <authorList>
            <person name="Wylensek D."/>
            <person name="Hitch T.C.A."/>
            <person name="Clavel T."/>
        </authorList>
    </citation>
    <scope>NUCLEOTIDE SEQUENCE [LARGE SCALE GENOMIC DNA]</scope>
    <source>
        <strain evidence="11 12">CA-Schmier-601-WT-1</strain>
    </source>
</reference>
<organism evidence="11 12">
    <name type="scientific">Olsenella porci</name>
    <dbReference type="NCBI Taxonomy" id="2652279"/>
    <lineage>
        <taxon>Bacteria</taxon>
        <taxon>Bacillati</taxon>
        <taxon>Actinomycetota</taxon>
        <taxon>Coriobacteriia</taxon>
        <taxon>Coriobacteriales</taxon>
        <taxon>Atopobiaceae</taxon>
        <taxon>Olsenella</taxon>
    </lineage>
</organism>
<dbReference type="EC" id="1.1.1.35" evidence="11"/>
<evidence type="ECO:0000256" key="8">
    <source>
        <dbReference type="PIRSR" id="PIRSR000105-1"/>
    </source>
</evidence>
<dbReference type="InterPro" id="IPR008927">
    <property type="entry name" value="6-PGluconate_DH-like_C_sf"/>
</dbReference>
<dbReference type="InterPro" id="IPR006176">
    <property type="entry name" value="3-OHacyl-CoA_DH_NAD-bd"/>
</dbReference>
<dbReference type="InterPro" id="IPR036291">
    <property type="entry name" value="NAD(P)-bd_dom_sf"/>
</dbReference>
<dbReference type="AlphaFoldDB" id="A0A6N7XA73"/>
<feature type="domain" description="3-hydroxyacyl-CoA dehydrogenase C-terminal" evidence="9">
    <location>
        <begin position="215"/>
        <end position="323"/>
    </location>
</feature>
<dbReference type="Pfam" id="PF02737">
    <property type="entry name" value="3HCDH_N"/>
    <property type="match status" value="1"/>
</dbReference>
<keyword evidence="6" id="KW-0443">Lipid metabolism</keyword>
<evidence type="ECO:0000256" key="6">
    <source>
        <dbReference type="ARBA" id="ARBA00023098"/>
    </source>
</evidence>
<comment type="caution">
    <text evidence="11">The sequence shown here is derived from an EMBL/GenBank/DDBJ whole genome shotgun (WGS) entry which is preliminary data.</text>
</comment>
<dbReference type="Pfam" id="PF00725">
    <property type="entry name" value="3HCDH"/>
    <property type="match status" value="1"/>
</dbReference>
<accession>A0A6N7XA73</accession>
<evidence type="ECO:0000256" key="1">
    <source>
        <dbReference type="ARBA" id="ARBA00005005"/>
    </source>
</evidence>
<keyword evidence="3" id="KW-0276">Fatty acid metabolism</keyword>
<dbReference type="NCBIfam" id="NF006143">
    <property type="entry name" value="PRK08293.1"/>
    <property type="match status" value="1"/>
</dbReference>
<evidence type="ECO:0000259" key="9">
    <source>
        <dbReference type="Pfam" id="PF00725"/>
    </source>
</evidence>
<dbReference type="Gene3D" id="1.10.1040.10">
    <property type="entry name" value="N-(1-d-carboxylethyl)-l-norvaline Dehydrogenase, domain 2"/>
    <property type="match status" value="1"/>
</dbReference>
<gene>
    <name evidence="11" type="ORF">FYJ68_04825</name>
</gene>
<evidence type="ECO:0000256" key="5">
    <source>
        <dbReference type="ARBA" id="ARBA00023027"/>
    </source>
</evidence>
<dbReference type="Gene3D" id="3.40.50.720">
    <property type="entry name" value="NAD(P)-binding Rossmann-like Domain"/>
    <property type="match status" value="1"/>
</dbReference>
<dbReference type="Proteomes" id="UP000469325">
    <property type="component" value="Unassembled WGS sequence"/>
</dbReference>
<dbReference type="GO" id="GO:0003857">
    <property type="term" value="F:(3S)-3-hydroxyacyl-CoA dehydrogenase (NAD+) activity"/>
    <property type="evidence" value="ECO:0007669"/>
    <property type="project" value="UniProtKB-EC"/>
</dbReference>